<dbReference type="InParanoid" id="F0S147"/>
<feature type="domain" description="Glycosyltransferase 2-like" evidence="4">
    <location>
        <begin position="352"/>
        <end position="518"/>
    </location>
</feature>
<comment type="similarity">
    <text evidence="1">Belongs to the glycosyltransferase 2 family.</text>
</comment>
<evidence type="ECO:0000313" key="6">
    <source>
        <dbReference type="Proteomes" id="UP000007102"/>
    </source>
</evidence>
<sequence length="694" mass="81736">MTDFKYLKLKFSEKERIEIIKNLLEIYKKRLSKSTSNEKYIRPPFSVIVVTHNSFSTIEPLFASLKASITDRDEIIIVDNASKDETLSLVEKFTEENNIKNIKILSLKENIGYAAAINKGVKISKHNYLAFVNPDTVLPNNWITIVYEHLKEKQVGAVGAISNYVIDFQNILRFSNLAKILKDEDFCRYVNLINEHLRNLYKGQFEEKNFLVGFFLATKKEVFKEVGKFDKELFLGMDDLDYSLKLREHGYKLILPKDLFIYHQGHVSFKKNKEAEKLKELTENTFAEKLVKKYGFGKVPLPEKLWADKDAIYFAAFVPTNPKYRFMFKFLDKDIDFRHVAQEILRKPKIGIVTVTYFSSNDIYIMAKSLFNSTYQNFHWYIIDHSEDKEEFERLKKSVSILSKEKITVINRKNSGYAAGINFGTNLALKDSCEYIWILNPDVEVESNTLLELLKTSLFTGVPVVTCKMKDSLERDKLQYDGFKANYRPFSDYPQRIRKVFFLSGANIFLKSDVVKKIKFNENYFLYFEDNDFHEKLQKIGIEPIYTPYATIYHKNKNETFPNSPIEVYYFYRNLIYFFKRKADYPFIIKNLKFAYEHFFSKKKNLRALISAIYDGTFNILGKKDLSSKFRALKDDNKILKEYLQLRRISKVLALEKGRNYLLLKPRHSEIFFKYLKDAVSIMFYSEERNGRKS</sequence>
<gene>
    <name evidence="5" type="ordered locus">Dester_1290</name>
</gene>
<keyword evidence="2" id="KW-0328">Glycosyltransferase</keyword>
<name>F0S147_DESTD</name>
<dbReference type="PANTHER" id="PTHR43179">
    <property type="entry name" value="RHAMNOSYLTRANSFERASE WBBL"/>
    <property type="match status" value="1"/>
</dbReference>
<keyword evidence="3 5" id="KW-0808">Transferase</keyword>
<dbReference type="Gene3D" id="3.90.550.10">
    <property type="entry name" value="Spore Coat Polysaccharide Biosynthesis Protein SpsA, Chain A"/>
    <property type="match status" value="2"/>
</dbReference>
<dbReference type="AlphaFoldDB" id="F0S147"/>
<dbReference type="OrthoDB" id="8335at2"/>
<dbReference type="KEGG" id="dte:Dester_1290"/>
<evidence type="ECO:0000256" key="1">
    <source>
        <dbReference type="ARBA" id="ARBA00006739"/>
    </source>
</evidence>
<evidence type="ECO:0000313" key="5">
    <source>
        <dbReference type="EMBL" id="ADY73925.1"/>
    </source>
</evidence>
<dbReference type="EMBL" id="CP002543">
    <property type="protein sequence ID" value="ADY73925.1"/>
    <property type="molecule type" value="Genomic_DNA"/>
</dbReference>
<protein>
    <submittedName>
        <fullName evidence="5">Glycosyl transferase family 2</fullName>
    </submittedName>
</protein>
<dbReference type="CDD" id="cd04186">
    <property type="entry name" value="GT_2_like_c"/>
    <property type="match status" value="1"/>
</dbReference>
<proteinExistence type="inferred from homology"/>
<dbReference type="GO" id="GO:0016757">
    <property type="term" value="F:glycosyltransferase activity"/>
    <property type="evidence" value="ECO:0007669"/>
    <property type="project" value="UniProtKB-KW"/>
</dbReference>
<dbReference type="STRING" id="868864.Dester_1290"/>
<reference evidence="5 6" key="1">
    <citation type="journal article" date="2011" name="Stand. Genomic Sci.">
        <title>Complete genome sequence of the thermophilic sulfur-reducer Desulfurobacterium thermolithotrophum type strain (BSA(T)) from a deep-sea hydrothermal vent.</title>
        <authorList>
            <person name="Goker M."/>
            <person name="Daligault H."/>
            <person name="Mwirichia R."/>
            <person name="Lapidus A."/>
            <person name="Lucas S."/>
            <person name="Deshpande S."/>
            <person name="Pagani I."/>
            <person name="Tapia R."/>
            <person name="Cheng J.F."/>
            <person name="Goodwin L."/>
            <person name="Pitluck S."/>
            <person name="Liolios K."/>
            <person name="Ivanova N."/>
            <person name="Mavromatis K."/>
            <person name="Mikhailova N."/>
            <person name="Pati A."/>
            <person name="Chen A."/>
            <person name="Palaniappan K."/>
            <person name="Han C."/>
            <person name="Land M."/>
            <person name="Hauser L."/>
            <person name="Pan C."/>
            <person name="Brambilla E.M."/>
            <person name="Rohde M."/>
            <person name="Spring S."/>
            <person name="Sikorski J."/>
            <person name="Wirth R."/>
            <person name="Detter J.C."/>
            <person name="Woyke T."/>
            <person name="Bristow J."/>
            <person name="Eisen J.A."/>
            <person name="Markowitz V."/>
            <person name="Hugenholtz P."/>
            <person name="Kyrpides N.C."/>
            <person name="Klenk H.P."/>
        </authorList>
    </citation>
    <scope>NUCLEOTIDE SEQUENCE [LARGE SCALE GENOMIC DNA]</scope>
    <source>
        <strain evidence="6">DSM 11699 / BSA</strain>
    </source>
</reference>
<dbReference type="PANTHER" id="PTHR43179:SF12">
    <property type="entry name" value="GALACTOFURANOSYLTRANSFERASE GLFT2"/>
    <property type="match status" value="1"/>
</dbReference>
<keyword evidence="6" id="KW-1185">Reference proteome</keyword>
<dbReference type="InterPro" id="IPR029044">
    <property type="entry name" value="Nucleotide-diphossugar_trans"/>
</dbReference>
<organism evidence="5 6">
    <name type="scientific">Desulfurobacterium thermolithotrophum (strain DSM 11699 / BSA)</name>
    <dbReference type="NCBI Taxonomy" id="868864"/>
    <lineage>
        <taxon>Bacteria</taxon>
        <taxon>Pseudomonadati</taxon>
        <taxon>Aquificota</taxon>
        <taxon>Aquificia</taxon>
        <taxon>Desulfurobacteriales</taxon>
        <taxon>Desulfurobacteriaceae</taxon>
        <taxon>Desulfurobacterium</taxon>
    </lineage>
</organism>
<accession>F0S147</accession>
<evidence type="ECO:0000256" key="2">
    <source>
        <dbReference type="ARBA" id="ARBA00022676"/>
    </source>
</evidence>
<dbReference type="eggNOG" id="COG1216">
    <property type="taxonomic scope" value="Bacteria"/>
</dbReference>
<dbReference type="Proteomes" id="UP000007102">
    <property type="component" value="Chromosome"/>
</dbReference>
<feature type="domain" description="Glycosyltransferase 2-like" evidence="4">
    <location>
        <begin position="46"/>
        <end position="226"/>
    </location>
</feature>
<evidence type="ECO:0000256" key="3">
    <source>
        <dbReference type="ARBA" id="ARBA00022679"/>
    </source>
</evidence>
<dbReference type="Pfam" id="PF00535">
    <property type="entry name" value="Glycos_transf_2"/>
    <property type="match status" value="2"/>
</dbReference>
<evidence type="ECO:0000259" key="4">
    <source>
        <dbReference type="Pfam" id="PF00535"/>
    </source>
</evidence>
<dbReference type="SUPFAM" id="SSF53448">
    <property type="entry name" value="Nucleotide-diphospho-sugar transferases"/>
    <property type="match status" value="2"/>
</dbReference>
<dbReference type="HOGENOM" id="CLU_396780_0_0_0"/>
<dbReference type="RefSeq" id="WP_013638875.1">
    <property type="nucleotide sequence ID" value="NC_015185.1"/>
</dbReference>
<reference evidence="6" key="2">
    <citation type="submission" date="2011-02" db="EMBL/GenBank/DDBJ databases">
        <title>The complete genome of Desulfurobacterium thermolithotrophum DSM 11699.</title>
        <authorList>
            <consortium name="US DOE Joint Genome Institute (JGI-PGF)"/>
            <person name="Lucas S."/>
            <person name="Copeland A."/>
            <person name="Lapidus A."/>
            <person name="Bruce D."/>
            <person name="Goodwin L."/>
            <person name="Pitluck S."/>
            <person name="Kyrpides N."/>
            <person name="Mavromatis K."/>
            <person name="Pagani I."/>
            <person name="Ivanova N."/>
            <person name="Mikhailova N."/>
            <person name="Daligault H."/>
            <person name="Detter J.C."/>
            <person name="Tapia R."/>
            <person name="Han C."/>
            <person name="Land M."/>
            <person name="Hauser L."/>
            <person name="Markowitz V."/>
            <person name="Cheng J.-F."/>
            <person name="Hugenholtz P."/>
            <person name="Woyke T."/>
            <person name="Wu D."/>
            <person name="Spring S."/>
            <person name="Brambilla E."/>
            <person name="Klenk H.-P."/>
            <person name="Eisen J.A."/>
        </authorList>
    </citation>
    <scope>NUCLEOTIDE SEQUENCE [LARGE SCALE GENOMIC DNA]</scope>
    <source>
        <strain evidence="6">DSM 11699 / BSA</strain>
    </source>
</reference>
<dbReference type="InterPro" id="IPR001173">
    <property type="entry name" value="Glyco_trans_2-like"/>
</dbReference>